<dbReference type="AlphaFoldDB" id="A0A1I8ABV8"/>
<dbReference type="GO" id="GO:0000398">
    <property type="term" value="P:mRNA splicing, via spliceosome"/>
    <property type="evidence" value="ECO:0007669"/>
    <property type="project" value="InterPro"/>
</dbReference>
<protein>
    <submittedName>
        <fullName evidence="10">U1-type domain-containing protein</fullName>
    </submittedName>
</protein>
<feature type="compositionally biased region" description="Basic residues" evidence="7">
    <location>
        <begin position="173"/>
        <end position="183"/>
    </location>
</feature>
<keyword evidence="2" id="KW-0479">Metal-binding</keyword>
<dbReference type="GO" id="GO:0008270">
    <property type="term" value="F:zinc ion binding"/>
    <property type="evidence" value="ECO:0007669"/>
    <property type="project" value="UniProtKB-KW"/>
</dbReference>
<dbReference type="Proteomes" id="UP000095287">
    <property type="component" value="Unplaced"/>
</dbReference>
<evidence type="ECO:0000256" key="1">
    <source>
        <dbReference type="ARBA" id="ARBA00004123"/>
    </source>
</evidence>
<comment type="subcellular location">
    <subcellularLocation>
        <location evidence="1">Nucleus</location>
    </subcellularLocation>
</comment>
<dbReference type="GO" id="GO:0005681">
    <property type="term" value="C:spliceosomal complex"/>
    <property type="evidence" value="ECO:0007669"/>
    <property type="project" value="InterPro"/>
</dbReference>
<dbReference type="InterPro" id="IPR036236">
    <property type="entry name" value="Znf_C2H2_sf"/>
</dbReference>
<evidence type="ECO:0000256" key="6">
    <source>
        <dbReference type="ARBA" id="ARBA00023242"/>
    </source>
</evidence>
<keyword evidence="3" id="KW-0863">Zinc-finger</keyword>
<name>A0A1I8ABV8_9BILA</name>
<dbReference type="Gene3D" id="3.30.160.60">
    <property type="entry name" value="Classic Zinc Finger"/>
    <property type="match status" value="1"/>
</dbReference>
<evidence type="ECO:0000256" key="4">
    <source>
        <dbReference type="ARBA" id="ARBA00022833"/>
    </source>
</evidence>
<dbReference type="FunFam" id="3.30.160.60:FF:000282">
    <property type="entry name" value="Zinc finger, matrin-type 2"/>
    <property type="match status" value="1"/>
</dbReference>
<keyword evidence="4" id="KW-0862">Zinc</keyword>
<dbReference type="PANTHER" id="PTHR45986">
    <property type="entry name" value="ZINC FINGER MATRIN-TYPE PROTEIN 2"/>
    <property type="match status" value="1"/>
</dbReference>
<feature type="compositionally biased region" description="Gly residues" evidence="7">
    <location>
        <begin position="332"/>
        <end position="342"/>
    </location>
</feature>
<dbReference type="InterPro" id="IPR003604">
    <property type="entry name" value="Matrin/U1-like-C_Znf_C2H2"/>
</dbReference>
<dbReference type="GO" id="GO:0046540">
    <property type="term" value="C:U4/U6 x U5 tri-snRNP complex"/>
    <property type="evidence" value="ECO:0007669"/>
    <property type="project" value="TreeGrafter"/>
</dbReference>
<proteinExistence type="predicted"/>
<keyword evidence="5" id="KW-0238">DNA-binding</keyword>
<evidence type="ECO:0000313" key="10">
    <source>
        <dbReference type="WBParaSite" id="L893_g4164.t3"/>
    </source>
</evidence>
<keyword evidence="9" id="KW-1185">Reference proteome</keyword>
<dbReference type="PANTHER" id="PTHR45986:SF1">
    <property type="entry name" value="ZINC FINGER MATRIN-TYPE PROTEIN 2"/>
    <property type="match status" value="1"/>
</dbReference>
<dbReference type="InterPro" id="IPR022755">
    <property type="entry name" value="Znf_C2H2_jaz"/>
</dbReference>
<evidence type="ECO:0000256" key="2">
    <source>
        <dbReference type="ARBA" id="ARBA00022723"/>
    </source>
</evidence>
<feature type="domain" description="U1-type" evidence="8">
    <location>
        <begin position="219"/>
        <end position="253"/>
    </location>
</feature>
<reference evidence="10" key="1">
    <citation type="submission" date="2016-11" db="UniProtKB">
        <authorList>
            <consortium name="WormBaseParasite"/>
        </authorList>
    </citation>
    <scope>IDENTIFICATION</scope>
</reference>
<evidence type="ECO:0000256" key="3">
    <source>
        <dbReference type="ARBA" id="ARBA00022771"/>
    </source>
</evidence>
<evidence type="ECO:0000256" key="5">
    <source>
        <dbReference type="ARBA" id="ARBA00023125"/>
    </source>
</evidence>
<evidence type="ECO:0000256" key="7">
    <source>
        <dbReference type="SAM" id="MobiDB-lite"/>
    </source>
</evidence>
<feature type="region of interest" description="Disordered" evidence="7">
    <location>
        <begin position="162"/>
        <end position="183"/>
    </location>
</feature>
<dbReference type="SUPFAM" id="SSF57667">
    <property type="entry name" value="beta-beta-alpha zinc fingers"/>
    <property type="match status" value="1"/>
</dbReference>
<dbReference type="GO" id="GO:0003677">
    <property type="term" value="F:DNA binding"/>
    <property type="evidence" value="ECO:0007669"/>
    <property type="project" value="UniProtKB-KW"/>
</dbReference>
<dbReference type="SMART" id="SM00451">
    <property type="entry name" value="ZnF_U1"/>
    <property type="match status" value="1"/>
</dbReference>
<accession>A0A1I8ABV8</accession>
<sequence length="342" mass="38878">MRRDEHTARRHKVYLREQLERLADRVSQWAIHSSGTTNVAVENDDRRCLEKSEAKDPCNVPGVADLSALAMSTALHLSTHLKCAESSQPLRKECLCLRLVVSARKAAGVYETHRHPRRRNKRCDISAFGVAFGWPFRIFSFCPFRSLSCPSTRRVVRLPRAPVTARPGTPPNGRRRRARGLTARRRSGLRRMAREYKVDLESKVGKSVVINKTTPSAETGGFYCDACDCVVKDSINFLDHINGKNHQRNMGMSMKVKRSTLSDVKERLAAKKQEKLTMKREVDEEAQRQAIKEEEARMADHSKLKKVEQSRKRKKPVEDSFQQDEDISALMGFGGFGTSKKK</sequence>
<evidence type="ECO:0000313" key="9">
    <source>
        <dbReference type="Proteomes" id="UP000095287"/>
    </source>
</evidence>
<feature type="region of interest" description="Disordered" evidence="7">
    <location>
        <begin position="279"/>
        <end position="342"/>
    </location>
</feature>
<feature type="compositionally biased region" description="Basic and acidic residues" evidence="7">
    <location>
        <begin position="279"/>
        <end position="310"/>
    </location>
</feature>
<organism evidence="9 10">
    <name type="scientific">Steinernema glaseri</name>
    <dbReference type="NCBI Taxonomy" id="37863"/>
    <lineage>
        <taxon>Eukaryota</taxon>
        <taxon>Metazoa</taxon>
        <taxon>Ecdysozoa</taxon>
        <taxon>Nematoda</taxon>
        <taxon>Chromadorea</taxon>
        <taxon>Rhabditida</taxon>
        <taxon>Tylenchina</taxon>
        <taxon>Panagrolaimomorpha</taxon>
        <taxon>Strongyloidoidea</taxon>
        <taxon>Steinernematidae</taxon>
        <taxon>Steinernema</taxon>
    </lineage>
</organism>
<evidence type="ECO:0000259" key="8">
    <source>
        <dbReference type="SMART" id="SM00451"/>
    </source>
</evidence>
<dbReference type="InterPro" id="IPR040107">
    <property type="entry name" value="Snu23"/>
</dbReference>
<dbReference type="Pfam" id="PF12171">
    <property type="entry name" value="zf-C2H2_jaz"/>
    <property type="match status" value="1"/>
</dbReference>
<keyword evidence="6" id="KW-0539">Nucleus</keyword>
<dbReference type="WBParaSite" id="L893_g4164.t3">
    <property type="protein sequence ID" value="L893_g4164.t3"/>
    <property type="gene ID" value="L893_g4164"/>
</dbReference>